<dbReference type="SUPFAM" id="SSF88659">
    <property type="entry name" value="Sigma3 and sigma4 domains of RNA polymerase sigma factors"/>
    <property type="match status" value="1"/>
</dbReference>
<accession>A0ABS8C4E2</accession>
<keyword evidence="9" id="KW-1185">Reference proteome</keyword>
<sequence length="172" mass="19951">MNDWQVLLERAQQGDKQAYSAFLSAIVPFLRMRARRYVPAQHLDDFVQETLLTVHRILHTYQVGLPVEPWLSGILRHKYFESRRQIAANEHQSLSDEDSWQPSVPLDEDEQYQAVSHLLAPLNAAQAQVLYATKVEELSIDETANLMQRSSSWVKVNVFRAIQLLRSELHEK</sequence>
<gene>
    <name evidence="8" type="ORF">JAO78_010235</name>
</gene>
<dbReference type="InterPro" id="IPR013249">
    <property type="entry name" value="RNA_pol_sigma70_r4_t2"/>
</dbReference>
<comment type="caution">
    <text evidence="8">The sequence shown here is derived from an EMBL/GenBank/DDBJ whole genome shotgun (WGS) entry which is preliminary data.</text>
</comment>
<dbReference type="Gene3D" id="1.10.10.10">
    <property type="entry name" value="Winged helix-like DNA-binding domain superfamily/Winged helix DNA-binding domain"/>
    <property type="match status" value="1"/>
</dbReference>
<evidence type="ECO:0000256" key="5">
    <source>
        <dbReference type="ARBA" id="ARBA00023163"/>
    </source>
</evidence>
<reference evidence="8 9" key="1">
    <citation type="submission" date="2021-10" db="EMBL/GenBank/DDBJ databases">
        <title>Alishewanella koreense sp. nov. isolated from seawater of southwestern coast in South Korea and the proposal for the reclassification of Rheinheimera perlucida and Rheinheimera tuosuensis as Arsukibacterium perlucida and Arsukibacterium tuosuensis.</title>
        <authorList>
            <person name="Kim K.H."/>
            <person name="Ruan W."/>
            <person name="Kim K.R."/>
            <person name="Baek J.H."/>
            <person name="Jeon C.O."/>
        </authorList>
    </citation>
    <scope>NUCLEOTIDE SEQUENCE [LARGE SCALE GENOMIC DNA]</scope>
    <source>
        <strain evidence="8 9">16-MA</strain>
    </source>
</reference>
<organism evidence="8 9">
    <name type="scientific">Alishewanella maricola</name>
    <dbReference type="NCBI Taxonomy" id="2795740"/>
    <lineage>
        <taxon>Bacteria</taxon>
        <taxon>Pseudomonadati</taxon>
        <taxon>Pseudomonadota</taxon>
        <taxon>Gammaproteobacteria</taxon>
        <taxon>Alteromonadales</taxon>
        <taxon>Alteromonadaceae</taxon>
        <taxon>Alishewanella</taxon>
    </lineage>
</organism>
<dbReference type="InterPro" id="IPR013325">
    <property type="entry name" value="RNA_pol_sigma_r2"/>
</dbReference>
<evidence type="ECO:0000256" key="4">
    <source>
        <dbReference type="ARBA" id="ARBA00023125"/>
    </source>
</evidence>
<evidence type="ECO:0000259" key="7">
    <source>
        <dbReference type="Pfam" id="PF08281"/>
    </source>
</evidence>
<evidence type="ECO:0000256" key="3">
    <source>
        <dbReference type="ARBA" id="ARBA00023082"/>
    </source>
</evidence>
<dbReference type="InterPro" id="IPR013324">
    <property type="entry name" value="RNA_pol_sigma_r3/r4-like"/>
</dbReference>
<evidence type="ECO:0000256" key="2">
    <source>
        <dbReference type="ARBA" id="ARBA00023015"/>
    </source>
</evidence>
<proteinExistence type="inferred from homology"/>
<dbReference type="InterPro" id="IPR036388">
    <property type="entry name" value="WH-like_DNA-bd_sf"/>
</dbReference>
<dbReference type="SUPFAM" id="SSF88946">
    <property type="entry name" value="Sigma2 domain of RNA polymerase sigma factors"/>
    <property type="match status" value="1"/>
</dbReference>
<evidence type="ECO:0000259" key="6">
    <source>
        <dbReference type="Pfam" id="PF04542"/>
    </source>
</evidence>
<comment type="similarity">
    <text evidence="1">Belongs to the sigma-70 factor family. ECF subfamily.</text>
</comment>
<feature type="domain" description="RNA polymerase sigma-70 region 2" evidence="6">
    <location>
        <begin position="27"/>
        <end position="84"/>
    </location>
</feature>
<dbReference type="PANTHER" id="PTHR43133">
    <property type="entry name" value="RNA POLYMERASE ECF-TYPE SIGMA FACTO"/>
    <property type="match status" value="1"/>
</dbReference>
<dbReference type="InterPro" id="IPR014284">
    <property type="entry name" value="RNA_pol_sigma-70_dom"/>
</dbReference>
<keyword evidence="5" id="KW-0804">Transcription</keyword>
<dbReference type="InterPro" id="IPR007627">
    <property type="entry name" value="RNA_pol_sigma70_r2"/>
</dbReference>
<keyword evidence="4" id="KW-0238">DNA-binding</keyword>
<evidence type="ECO:0000313" key="9">
    <source>
        <dbReference type="Proteomes" id="UP000633814"/>
    </source>
</evidence>
<dbReference type="Proteomes" id="UP000633814">
    <property type="component" value="Unassembled WGS sequence"/>
</dbReference>
<dbReference type="PANTHER" id="PTHR43133:SF58">
    <property type="entry name" value="ECF RNA POLYMERASE SIGMA FACTOR SIGD"/>
    <property type="match status" value="1"/>
</dbReference>
<dbReference type="Pfam" id="PF04542">
    <property type="entry name" value="Sigma70_r2"/>
    <property type="match status" value="1"/>
</dbReference>
<keyword evidence="2" id="KW-0805">Transcription regulation</keyword>
<dbReference type="Gene3D" id="1.10.1740.10">
    <property type="match status" value="1"/>
</dbReference>
<evidence type="ECO:0000256" key="1">
    <source>
        <dbReference type="ARBA" id="ARBA00010641"/>
    </source>
</evidence>
<dbReference type="Pfam" id="PF08281">
    <property type="entry name" value="Sigma70_r4_2"/>
    <property type="match status" value="1"/>
</dbReference>
<keyword evidence="3" id="KW-0731">Sigma factor</keyword>
<evidence type="ECO:0000313" key="8">
    <source>
        <dbReference type="EMBL" id="MCB5227189.1"/>
    </source>
</evidence>
<dbReference type="NCBIfam" id="TIGR02937">
    <property type="entry name" value="sigma70-ECF"/>
    <property type="match status" value="1"/>
</dbReference>
<protein>
    <submittedName>
        <fullName evidence="8">Sigma-70 family RNA polymerase sigma factor</fullName>
    </submittedName>
</protein>
<name>A0ABS8C4E2_9ALTE</name>
<dbReference type="InterPro" id="IPR039425">
    <property type="entry name" value="RNA_pol_sigma-70-like"/>
</dbReference>
<dbReference type="EMBL" id="JAEINI020000005">
    <property type="protein sequence ID" value="MCB5227189.1"/>
    <property type="molecule type" value="Genomic_DNA"/>
</dbReference>
<dbReference type="RefSeq" id="WP_226751247.1">
    <property type="nucleotide sequence ID" value="NZ_JAEINI020000005.1"/>
</dbReference>
<feature type="domain" description="RNA polymerase sigma factor 70 region 4 type 2" evidence="7">
    <location>
        <begin position="113"/>
        <end position="164"/>
    </location>
</feature>